<feature type="region of interest" description="Disordered" evidence="2">
    <location>
        <begin position="1"/>
        <end position="32"/>
    </location>
</feature>
<evidence type="ECO:0000313" key="3">
    <source>
        <dbReference type="EMBL" id="KGJ51460.1"/>
    </source>
</evidence>
<evidence type="ECO:0000256" key="1">
    <source>
        <dbReference type="ARBA" id="ARBA00044755"/>
    </source>
</evidence>
<evidence type="ECO:0000313" key="4">
    <source>
        <dbReference type="Proteomes" id="UP000030008"/>
    </source>
</evidence>
<dbReference type="EMBL" id="JQIF01000110">
    <property type="protein sequence ID" value="KGJ51460.1"/>
    <property type="molecule type" value="Genomic_DNA"/>
</dbReference>
<organism evidence="3 4">
    <name type="scientific">Clostridium innocuum</name>
    <dbReference type="NCBI Taxonomy" id="1522"/>
    <lineage>
        <taxon>Bacteria</taxon>
        <taxon>Bacillati</taxon>
        <taxon>Bacillota</taxon>
        <taxon>Clostridia</taxon>
        <taxon>Eubacteriales</taxon>
        <taxon>Clostridiaceae</taxon>
        <taxon>Clostridium</taxon>
    </lineage>
</organism>
<evidence type="ECO:0000256" key="2">
    <source>
        <dbReference type="SAM" id="MobiDB-lite"/>
    </source>
</evidence>
<name>A0A099I190_CLOIN</name>
<dbReference type="PANTHER" id="PTHR35024">
    <property type="entry name" value="HYPOTHETICAL CYTOSOLIC PROTEIN"/>
    <property type="match status" value="1"/>
</dbReference>
<dbReference type="PANTHER" id="PTHR35024:SF4">
    <property type="entry name" value="POLYMER-FORMING CYTOSKELETAL PROTEIN"/>
    <property type="match status" value="1"/>
</dbReference>
<gene>
    <name evidence="3" type="ORF">CIAN88_20055</name>
</gene>
<reference evidence="3 4" key="1">
    <citation type="submission" date="2014-08" db="EMBL/GenBank/DDBJ databases">
        <title>Clostridium innocuum, an unnegligible vancomycin-resistant pathogen causing extra-intestinal infections.</title>
        <authorList>
            <person name="Feng Y."/>
            <person name="Chiu C.-H."/>
        </authorList>
    </citation>
    <scope>NUCLEOTIDE SEQUENCE [LARGE SCALE GENOMIC DNA]</scope>
    <source>
        <strain evidence="3 4">AN88</strain>
    </source>
</reference>
<dbReference type="RefSeq" id="WP_044907745.1">
    <property type="nucleotide sequence ID" value="NZ_CP022722.1"/>
</dbReference>
<protein>
    <recommendedName>
        <fullName evidence="5">Polymer-forming cytoskeletal protein</fullName>
    </recommendedName>
</protein>
<evidence type="ECO:0008006" key="5">
    <source>
        <dbReference type="Google" id="ProtNLM"/>
    </source>
</evidence>
<dbReference type="Proteomes" id="UP000030008">
    <property type="component" value="Unassembled WGS sequence"/>
</dbReference>
<dbReference type="Pfam" id="PF04519">
    <property type="entry name" value="Bactofilin"/>
    <property type="match status" value="1"/>
</dbReference>
<dbReference type="AlphaFoldDB" id="A0A099I190"/>
<comment type="caution">
    <text evidence="3">The sequence shown here is derived from an EMBL/GenBank/DDBJ whole genome shotgun (WGS) entry which is preliminary data.</text>
</comment>
<proteinExistence type="inferred from homology"/>
<accession>A0A099I190</accession>
<comment type="similarity">
    <text evidence="1">Belongs to the bactofilin family.</text>
</comment>
<sequence length="208" mass="22330">MKWYEKQKKLYTQNQEEQKNTPFGDRASIRGNDAVDHAALSAAVQESLKSQNEQLQTGKNDEAESFKNKETTVIQEHTTLQGDMNTEDNITIHGVFIGNISCGGDLTISGSVKGNISCKNAVIQQAKIEGDIVCDTHLEISQGSCVHGNVNAKQILCGGQIIGDTRIEGKSQFLASSAISGDIQTQCLEVECGAVLQGNLQVQASCSA</sequence>
<dbReference type="InterPro" id="IPR007607">
    <property type="entry name" value="BacA/B"/>
</dbReference>